<sequence length="307" mass="32526">MEKPVPGEQEVLVRVHWAGVNPLDWHYMRGSPYLMRLGSGLGSPSDTRMGVDFSGTVEAVGAGVTRFKPGDEVFGGANGSFAQYVIVKEAGAIALKPANISFAQAGTVAIAGVTALQALQEKGQLQPGQKVLINGASGGVGTFAVQIARSMGAEVTGVSSQRNHELLRSLGASHVIDYKQQSYAEGDERYDLIVDMISNHSPMANSRVLNPEGRLVMIGGASGDWVGPLKGPLLAMLQSPMVEQEVIVLMARLSAEDMEGLAELMRNGDLTPVIGKTYPLKEIADAMALSESGRARGKIAIDIMHDE</sequence>
<dbReference type="Proteomes" id="UP000235005">
    <property type="component" value="Unassembled WGS sequence"/>
</dbReference>
<feature type="domain" description="Enoyl reductase (ER)" evidence="1">
    <location>
        <begin position="1"/>
        <end position="301"/>
    </location>
</feature>
<dbReference type="InterPro" id="IPR036291">
    <property type="entry name" value="NAD(P)-bd_dom_sf"/>
</dbReference>
<protein>
    <submittedName>
        <fullName evidence="2">NAD(P)-dependent alcohol dehydrogenase</fullName>
    </submittedName>
</protein>
<dbReference type="PROSITE" id="PS01162">
    <property type="entry name" value="QOR_ZETA_CRYSTAL"/>
    <property type="match status" value="1"/>
</dbReference>
<organism evidence="2 3">
    <name type="scientific">Pseudohalioglobus lutimaris</name>
    <dbReference type="NCBI Taxonomy" id="1737061"/>
    <lineage>
        <taxon>Bacteria</taxon>
        <taxon>Pseudomonadati</taxon>
        <taxon>Pseudomonadota</taxon>
        <taxon>Gammaproteobacteria</taxon>
        <taxon>Cellvibrionales</taxon>
        <taxon>Halieaceae</taxon>
        <taxon>Pseudohalioglobus</taxon>
    </lineage>
</organism>
<evidence type="ECO:0000313" key="2">
    <source>
        <dbReference type="EMBL" id="PLW70999.1"/>
    </source>
</evidence>
<name>A0A2N5X956_9GAMM</name>
<reference evidence="2 3" key="1">
    <citation type="submission" date="2018-01" db="EMBL/GenBank/DDBJ databases">
        <title>The draft genome sequence of Halioglobus lutimaris HF004.</title>
        <authorList>
            <person name="Du Z.-J."/>
            <person name="Shi M.-J."/>
        </authorList>
    </citation>
    <scope>NUCLEOTIDE SEQUENCE [LARGE SCALE GENOMIC DNA]</scope>
    <source>
        <strain evidence="2 3">HF004</strain>
    </source>
</reference>
<gene>
    <name evidence="2" type="ORF">C0039_00380</name>
</gene>
<dbReference type="Pfam" id="PF08240">
    <property type="entry name" value="ADH_N"/>
    <property type="match status" value="1"/>
</dbReference>
<dbReference type="InterPro" id="IPR002364">
    <property type="entry name" value="Quin_OxRdtase/zeta-crystal_CS"/>
</dbReference>
<dbReference type="Gene3D" id="3.90.180.10">
    <property type="entry name" value="Medium-chain alcohol dehydrogenases, catalytic domain"/>
    <property type="match status" value="1"/>
</dbReference>
<dbReference type="InterPro" id="IPR013154">
    <property type="entry name" value="ADH-like_N"/>
</dbReference>
<dbReference type="InterPro" id="IPR011032">
    <property type="entry name" value="GroES-like_sf"/>
</dbReference>
<dbReference type="InterPro" id="IPR052733">
    <property type="entry name" value="Chloroplast_QOR"/>
</dbReference>
<dbReference type="SMART" id="SM00829">
    <property type="entry name" value="PKS_ER"/>
    <property type="match status" value="1"/>
</dbReference>
<evidence type="ECO:0000313" key="3">
    <source>
        <dbReference type="Proteomes" id="UP000235005"/>
    </source>
</evidence>
<dbReference type="OrthoDB" id="4190732at2"/>
<dbReference type="PANTHER" id="PTHR44013">
    <property type="entry name" value="ZINC-TYPE ALCOHOL DEHYDROGENASE-LIKE PROTEIN C16A3.02C"/>
    <property type="match status" value="1"/>
</dbReference>
<comment type="caution">
    <text evidence="2">The sequence shown here is derived from an EMBL/GenBank/DDBJ whole genome shotgun (WGS) entry which is preliminary data.</text>
</comment>
<dbReference type="Gene3D" id="3.40.50.720">
    <property type="entry name" value="NAD(P)-binding Rossmann-like Domain"/>
    <property type="match status" value="1"/>
</dbReference>
<dbReference type="PANTHER" id="PTHR44013:SF1">
    <property type="entry name" value="ZINC-TYPE ALCOHOL DEHYDROGENASE-LIKE PROTEIN C16A3.02C"/>
    <property type="match status" value="1"/>
</dbReference>
<dbReference type="SUPFAM" id="SSF50129">
    <property type="entry name" value="GroES-like"/>
    <property type="match status" value="1"/>
</dbReference>
<dbReference type="CDD" id="cd08267">
    <property type="entry name" value="MDR1"/>
    <property type="match status" value="1"/>
</dbReference>
<dbReference type="SUPFAM" id="SSF51735">
    <property type="entry name" value="NAD(P)-binding Rossmann-fold domains"/>
    <property type="match status" value="1"/>
</dbReference>
<dbReference type="GO" id="GO:0008270">
    <property type="term" value="F:zinc ion binding"/>
    <property type="evidence" value="ECO:0007669"/>
    <property type="project" value="InterPro"/>
</dbReference>
<accession>A0A2N5X956</accession>
<dbReference type="Pfam" id="PF13602">
    <property type="entry name" value="ADH_zinc_N_2"/>
    <property type="match status" value="1"/>
</dbReference>
<dbReference type="InterPro" id="IPR020843">
    <property type="entry name" value="ER"/>
</dbReference>
<dbReference type="GO" id="GO:0016491">
    <property type="term" value="F:oxidoreductase activity"/>
    <property type="evidence" value="ECO:0007669"/>
    <property type="project" value="InterPro"/>
</dbReference>
<keyword evidence="3" id="KW-1185">Reference proteome</keyword>
<evidence type="ECO:0000259" key="1">
    <source>
        <dbReference type="SMART" id="SM00829"/>
    </source>
</evidence>
<dbReference type="AlphaFoldDB" id="A0A2N5X956"/>
<dbReference type="EMBL" id="PKUS01000001">
    <property type="protein sequence ID" value="PLW70999.1"/>
    <property type="molecule type" value="Genomic_DNA"/>
</dbReference>
<proteinExistence type="predicted"/>